<dbReference type="Gene3D" id="2.170.270.10">
    <property type="entry name" value="SET domain"/>
    <property type="match status" value="1"/>
</dbReference>
<dbReference type="InterPro" id="IPR001214">
    <property type="entry name" value="SET_dom"/>
</dbReference>
<organism evidence="2">
    <name type="scientific">marine metagenome</name>
    <dbReference type="NCBI Taxonomy" id="408172"/>
    <lineage>
        <taxon>unclassified sequences</taxon>
        <taxon>metagenomes</taxon>
        <taxon>ecological metagenomes</taxon>
    </lineage>
</organism>
<accession>A0A381TU86</accession>
<dbReference type="CDD" id="cd08161">
    <property type="entry name" value="SET"/>
    <property type="match status" value="1"/>
</dbReference>
<dbReference type="PROSITE" id="PS50280">
    <property type="entry name" value="SET"/>
    <property type="match status" value="1"/>
</dbReference>
<reference evidence="2" key="1">
    <citation type="submission" date="2018-05" db="EMBL/GenBank/DDBJ databases">
        <authorList>
            <person name="Lanie J.A."/>
            <person name="Ng W.-L."/>
            <person name="Kazmierczak K.M."/>
            <person name="Andrzejewski T.M."/>
            <person name="Davidsen T.M."/>
            <person name="Wayne K.J."/>
            <person name="Tettelin H."/>
            <person name="Glass J.I."/>
            <person name="Rusch D."/>
            <person name="Podicherti R."/>
            <person name="Tsui H.-C.T."/>
            <person name="Winkler M.E."/>
        </authorList>
    </citation>
    <scope>NUCLEOTIDE SEQUENCE</scope>
</reference>
<gene>
    <name evidence="2" type="ORF">METZ01_LOCUS72243</name>
</gene>
<feature type="domain" description="SET" evidence="1">
    <location>
        <begin position="1"/>
        <end position="43"/>
    </location>
</feature>
<name>A0A381TU86_9ZZZZ</name>
<sequence>MGGFINHSDNPNCEKLEHEEVGVMWLKAIRDIKAGEELTIEYTLYRI</sequence>
<dbReference type="Pfam" id="PF00856">
    <property type="entry name" value="SET"/>
    <property type="match status" value="1"/>
</dbReference>
<dbReference type="InterPro" id="IPR046341">
    <property type="entry name" value="SET_dom_sf"/>
</dbReference>
<evidence type="ECO:0000313" key="2">
    <source>
        <dbReference type="EMBL" id="SVA19389.1"/>
    </source>
</evidence>
<dbReference type="SUPFAM" id="SSF82199">
    <property type="entry name" value="SET domain"/>
    <property type="match status" value="1"/>
</dbReference>
<dbReference type="AlphaFoldDB" id="A0A381TU86"/>
<evidence type="ECO:0000259" key="1">
    <source>
        <dbReference type="PROSITE" id="PS50280"/>
    </source>
</evidence>
<protein>
    <recommendedName>
        <fullName evidence="1">SET domain-containing protein</fullName>
    </recommendedName>
</protein>
<proteinExistence type="predicted"/>
<dbReference type="EMBL" id="UINC01005146">
    <property type="protein sequence ID" value="SVA19389.1"/>
    <property type="molecule type" value="Genomic_DNA"/>
</dbReference>